<dbReference type="OrthoDB" id="1936727at2"/>
<dbReference type="PATRIC" id="fig|931276.5.peg.3894"/>
<dbReference type="KEGG" id="csr:Cspa_c38620"/>
<dbReference type="EMBL" id="CP004121">
    <property type="protein sequence ID" value="AGF57622.1"/>
    <property type="molecule type" value="Genomic_DNA"/>
</dbReference>
<accession>M1N2B9</accession>
<dbReference type="AlphaFoldDB" id="M1N2B9"/>
<proteinExistence type="predicted"/>
<keyword evidence="2" id="KW-1185">Reference proteome</keyword>
<dbReference type="eggNOG" id="ENOG5030QC5">
    <property type="taxonomic scope" value="Bacteria"/>
</dbReference>
<gene>
    <name evidence="1" type="ORF">Cspa_c38620</name>
</gene>
<sequence>MKKFSILLFIFIFFTFTFNINIAFSDTKSFTQGLYNFTDTGLVTGSSYNIKNSSSTGRAVVIIFDSNQMMQEFIRLEPNSPNYILKPLDYGYIIIIIGGGSVEFY</sequence>
<organism evidence="1 2">
    <name type="scientific">Clostridium saccharoperbutylacetonicum N1-4(HMT)</name>
    <dbReference type="NCBI Taxonomy" id="931276"/>
    <lineage>
        <taxon>Bacteria</taxon>
        <taxon>Bacillati</taxon>
        <taxon>Bacillota</taxon>
        <taxon>Clostridia</taxon>
        <taxon>Eubacteriales</taxon>
        <taxon>Clostridiaceae</taxon>
        <taxon>Clostridium</taxon>
    </lineage>
</organism>
<reference evidence="1 2" key="1">
    <citation type="submission" date="2013-02" db="EMBL/GenBank/DDBJ databases">
        <title>Genome sequence of Clostridium saccharoperbutylacetonicum N1-4(HMT).</title>
        <authorList>
            <person name="Poehlein A."/>
            <person name="Daniel R."/>
        </authorList>
    </citation>
    <scope>NUCLEOTIDE SEQUENCE [LARGE SCALE GENOMIC DNA]</scope>
    <source>
        <strain evidence="2">N1-4(HMT)</strain>
    </source>
</reference>
<dbReference type="HOGENOM" id="CLU_173862_0_0_9"/>
<dbReference type="RefSeq" id="WP_015393935.1">
    <property type="nucleotide sequence ID" value="NC_020291.1"/>
</dbReference>
<name>M1N2B9_9CLOT</name>
<protein>
    <submittedName>
        <fullName evidence="1">Uncharacterized protein</fullName>
    </submittedName>
</protein>
<dbReference type="Proteomes" id="UP000011728">
    <property type="component" value="Chromosome"/>
</dbReference>
<evidence type="ECO:0000313" key="1">
    <source>
        <dbReference type="EMBL" id="AGF57622.1"/>
    </source>
</evidence>
<evidence type="ECO:0000313" key="2">
    <source>
        <dbReference type="Proteomes" id="UP000011728"/>
    </source>
</evidence>